<proteinExistence type="predicted"/>
<dbReference type="EMBL" id="EU408351">
    <property type="protein sequence ID" value="ACN58848.1"/>
    <property type="molecule type" value="Genomic_DNA"/>
</dbReference>
<accession>C0ING2</accession>
<dbReference type="AlphaFoldDB" id="C0ING2"/>
<reference evidence="1" key="1">
    <citation type="journal article" date="2009" name="ISME J.">
        <title>Functional metagenomics reveals diverse beta-lactamases in a remote Alaskan soil.</title>
        <authorList>
            <person name="Allen H.K."/>
            <person name="Moe L.A."/>
            <person name="Rodbumrer J."/>
            <person name="Gaarder A."/>
            <person name="Handelsman J."/>
        </authorList>
    </citation>
    <scope>NUCLEOTIDE SEQUENCE</scope>
</reference>
<organism evidence="1">
    <name type="scientific">uncultured bacterium BLR12</name>
    <dbReference type="NCBI Taxonomy" id="506514"/>
    <lineage>
        <taxon>Bacteria</taxon>
        <taxon>environmental samples</taxon>
    </lineage>
</organism>
<name>C0ING2_9BACT</name>
<gene>
    <name evidence="1" type="ORF">AKSOIL_0233</name>
</gene>
<protein>
    <submittedName>
        <fullName evidence="1">Uncharacterized protein</fullName>
    </submittedName>
</protein>
<sequence>MKGRLNGLNSPYNLIPKITTNVLQQIVKELFLINIFNLIP</sequence>
<evidence type="ECO:0000313" key="1">
    <source>
        <dbReference type="EMBL" id="ACN58848.1"/>
    </source>
</evidence>